<dbReference type="InParanoid" id="G9MIB6"/>
<keyword evidence="4" id="KW-1185">Reference proteome</keyword>
<dbReference type="HOGENOM" id="CLU_1749919_0_0_1"/>
<evidence type="ECO:0000313" key="4">
    <source>
        <dbReference type="Proteomes" id="UP000007115"/>
    </source>
</evidence>
<evidence type="ECO:0000256" key="2">
    <source>
        <dbReference type="SAM" id="Phobius"/>
    </source>
</evidence>
<gene>
    <name evidence="3" type="ORF">TRIVIDRAFT_219014</name>
</gene>
<feature type="transmembrane region" description="Helical" evidence="2">
    <location>
        <begin position="98"/>
        <end position="119"/>
    </location>
</feature>
<accession>G9MIB6</accession>
<protein>
    <submittedName>
        <fullName evidence="3">Uncharacterized protein</fullName>
    </submittedName>
</protein>
<evidence type="ECO:0000256" key="1">
    <source>
        <dbReference type="SAM" id="Coils"/>
    </source>
</evidence>
<keyword evidence="2" id="KW-0472">Membrane</keyword>
<keyword evidence="1" id="KW-0175">Coiled coil</keyword>
<reference evidence="3 4" key="1">
    <citation type="journal article" date="2011" name="Genome Biol.">
        <title>Comparative genome sequence analysis underscores mycoparasitism as the ancestral life style of Trichoderma.</title>
        <authorList>
            <person name="Kubicek C.P."/>
            <person name="Herrera-Estrella A."/>
            <person name="Seidl-Seiboth V."/>
            <person name="Martinez D.A."/>
            <person name="Druzhinina I.S."/>
            <person name="Thon M."/>
            <person name="Zeilinger S."/>
            <person name="Casas-Flores S."/>
            <person name="Horwitz B.A."/>
            <person name="Mukherjee P.K."/>
            <person name="Mukherjee M."/>
            <person name="Kredics L."/>
            <person name="Alcaraz L.D."/>
            <person name="Aerts A."/>
            <person name="Antal Z."/>
            <person name="Atanasova L."/>
            <person name="Cervantes-Badillo M.G."/>
            <person name="Challacombe J."/>
            <person name="Chertkov O."/>
            <person name="McCluskey K."/>
            <person name="Coulpier F."/>
            <person name="Deshpande N."/>
            <person name="von Doehren H."/>
            <person name="Ebbole D.J."/>
            <person name="Esquivel-Naranjo E.U."/>
            <person name="Fekete E."/>
            <person name="Flipphi M."/>
            <person name="Glaser F."/>
            <person name="Gomez-Rodriguez E.Y."/>
            <person name="Gruber S."/>
            <person name="Han C."/>
            <person name="Henrissat B."/>
            <person name="Hermosa R."/>
            <person name="Hernandez-Onate M."/>
            <person name="Karaffa L."/>
            <person name="Kosti I."/>
            <person name="Le Crom S."/>
            <person name="Lindquist E."/>
            <person name="Lucas S."/>
            <person name="Luebeck M."/>
            <person name="Luebeck P.S."/>
            <person name="Margeot A."/>
            <person name="Metz B."/>
            <person name="Misra M."/>
            <person name="Nevalainen H."/>
            <person name="Omann M."/>
            <person name="Packer N."/>
            <person name="Perrone G."/>
            <person name="Uresti-Rivera E.E."/>
            <person name="Salamov A."/>
            <person name="Schmoll M."/>
            <person name="Seiboth B."/>
            <person name="Shapiro H."/>
            <person name="Sukno S."/>
            <person name="Tamayo-Ramos J.A."/>
            <person name="Tisch D."/>
            <person name="Wiest A."/>
            <person name="Wilkinson H.H."/>
            <person name="Zhang M."/>
            <person name="Coutinho P.M."/>
            <person name="Kenerley C.M."/>
            <person name="Monte E."/>
            <person name="Baker S.E."/>
            <person name="Grigoriev I.V."/>
        </authorList>
    </citation>
    <scope>NUCLEOTIDE SEQUENCE [LARGE SCALE GENOMIC DNA]</scope>
    <source>
        <strain evidence="4">Gv29-8 / FGSC 10586</strain>
    </source>
</reference>
<sequence length="149" mass="16829">MEASVRYVIQQRVNSTTDSVIDGIAEGFTQMTSQIAGLEKRMTDLQEAVAETTASWLLLSTILLLSRNMENTFTTLTTQASNGYVEFKIRNKKRLVNTYLLSLLSATIATIATFCYRYFFYSQTPCKLAKSTPTKTPETTEDRQIHQCC</sequence>
<dbReference type="Proteomes" id="UP000007115">
    <property type="component" value="Unassembled WGS sequence"/>
</dbReference>
<name>G9MIB6_HYPVG</name>
<dbReference type="EMBL" id="ABDF02000003">
    <property type="protein sequence ID" value="EHK25233.1"/>
    <property type="molecule type" value="Genomic_DNA"/>
</dbReference>
<feature type="coiled-coil region" evidence="1">
    <location>
        <begin position="28"/>
        <end position="55"/>
    </location>
</feature>
<proteinExistence type="predicted"/>
<comment type="caution">
    <text evidence="3">The sequence shown here is derived from an EMBL/GenBank/DDBJ whole genome shotgun (WGS) entry which is preliminary data.</text>
</comment>
<keyword evidence="2" id="KW-0812">Transmembrane</keyword>
<dbReference type="VEuPathDB" id="FungiDB:TRIVIDRAFT_219014"/>
<keyword evidence="2" id="KW-1133">Transmembrane helix</keyword>
<dbReference type="GeneID" id="25791381"/>
<organism evidence="3 4">
    <name type="scientific">Hypocrea virens (strain Gv29-8 / FGSC 10586)</name>
    <name type="common">Gliocladium virens</name>
    <name type="synonym">Trichoderma virens</name>
    <dbReference type="NCBI Taxonomy" id="413071"/>
    <lineage>
        <taxon>Eukaryota</taxon>
        <taxon>Fungi</taxon>
        <taxon>Dikarya</taxon>
        <taxon>Ascomycota</taxon>
        <taxon>Pezizomycotina</taxon>
        <taxon>Sordariomycetes</taxon>
        <taxon>Hypocreomycetidae</taxon>
        <taxon>Hypocreales</taxon>
        <taxon>Hypocreaceae</taxon>
        <taxon>Trichoderma</taxon>
    </lineage>
</organism>
<dbReference type="RefSeq" id="XP_013959444.1">
    <property type="nucleotide sequence ID" value="XM_014103969.1"/>
</dbReference>
<dbReference type="AlphaFoldDB" id="G9MIB6"/>
<evidence type="ECO:0000313" key="3">
    <source>
        <dbReference type="EMBL" id="EHK25233.1"/>
    </source>
</evidence>